<protein>
    <recommendedName>
        <fullName evidence="15">Interference hedgehog</fullName>
    </recommendedName>
</protein>
<keyword evidence="7 17" id="KW-1133">Transmembrane helix</keyword>
<keyword evidence="8 17" id="KW-0472">Membrane</keyword>
<dbReference type="SUPFAM" id="SSF48726">
    <property type="entry name" value="Immunoglobulin"/>
    <property type="match status" value="4"/>
</dbReference>
<evidence type="ECO:0000256" key="7">
    <source>
        <dbReference type="ARBA" id="ARBA00022989"/>
    </source>
</evidence>
<comment type="function">
    <text evidence="12">Mediates response to the active Hedgehog (Hh) protein signal in embryos, functioning upstream or at the level of patched (ptc).</text>
</comment>
<comment type="subunit">
    <text evidence="14">Homodimer. Heterotetramer; 2 iHog chains bind 2 hh chains when facilitated by heparin, heparin is required to promote high-affinity interactions between hh and iHog.</text>
</comment>
<dbReference type="SUPFAM" id="SSF49265">
    <property type="entry name" value="Fibronectin type III"/>
    <property type="match status" value="1"/>
</dbReference>
<reference evidence="20" key="2">
    <citation type="journal article" date="2023" name="BMC Genomics">
        <title>Pest status, molecular evolution, and epigenetic factors derived from the genome assembly of Frankliniella fusca, a thysanopteran phytovirus vector.</title>
        <authorList>
            <person name="Catto M.A."/>
            <person name="Labadie P.E."/>
            <person name="Jacobson A.L."/>
            <person name="Kennedy G.G."/>
            <person name="Srinivasan R."/>
            <person name="Hunt B.G."/>
        </authorList>
    </citation>
    <scope>NUCLEOTIDE SEQUENCE</scope>
    <source>
        <strain evidence="20">PL_HMW_Pooled</strain>
    </source>
</reference>
<feature type="compositionally biased region" description="Polar residues" evidence="16">
    <location>
        <begin position="912"/>
        <end position="923"/>
    </location>
</feature>
<dbReference type="InterPro" id="IPR007110">
    <property type="entry name" value="Ig-like_dom"/>
</dbReference>
<feature type="domain" description="Ig-like" evidence="18">
    <location>
        <begin position="164"/>
        <end position="249"/>
    </location>
</feature>
<keyword evidence="4" id="KW-0732">Signal</keyword>
<organism evidence="20 21">
    <name type="scientific">Frankliniella fusca</name>
    <dbReference type="NCBI Taxonomy" id="407009"/>
    <lineage>
        <taxon>Eukaryota</taxon>
        <taxon>Metazoa</taxon>
        <taxon>Ecdysozoa</taxon>
        <taxon>Arthropoda</taxon>
        <taxon>Hexapoda</taxon>
        <taxon>Insecta</taxon>
        <taxon>Pterygota</taxon>
        <taxon>Neoptera</taxon>
        <taxon>Paraneoptera</taxon>
        <taxon>Thysanoptera</taxon>
        <taxon>Terebrantia</taxon>
        <taxon>Thripoidea</taxon>
        <taxon>Thripidae</taxon>
        <taxon>Frankliniella</taxon>
    </lineage>
</organism>
<gene>
    <name evidence="20" type="ORF">KUF71_022382</name>
</gene>
<evidence type="ECO:0000256" key="8">
    <source>
        <dbReference type="ARBA" id="ARBA00023136"/>
    </source>
</evidence>
<feature type="domain" description="Ig-like" evidence="18">
    <location>
        <begin position="261"/>
        <end position="339"/>
    </location>
</feature>
<keyword evidence="3 17" id="KW-0812">Transmembrane</keyword>
<dbReference type="PROSITE" id="PS50835">
    <property type="entry name" value="IG_LIKE"/>
    <property type="match status" value="4"/>
</dbReference>
<dbReference type="CDD" id="cd00096">
    <property type="entry name" value="Ig"/>
    <property type="match status" value="1"/>
</dbReference>
<feature type="domain" description="Ig-like" evidence="18">
    <location>
        <begin position="69"/>
        <end position="156"/>
    </location>
</feature>
<evidence type="ECO:0000313" key="21">
    <source>
        <dbReference type="Proteomes" id="UP001219518"/>
    </source>
</evidence>
<keyword evidence="2" id="KW-0358">Heparin-binding</keyword>
<sequence length="923" mass="101163">MSTPRDLCVQTKVTTFYLIFKKRGKKSYILGMYLKWQHYGVASQCSFICSSGSSHTTLFEEHISRYVGLRFVRAPEPIAAPPGDDVTFECSLNVPAEQVRWRHNGRHLNHTTHNSKPLQNSNQLIVRVNDEKQTGDYQCVAWYGASALASVPAHLSLAQMGDFPFAVDKVIEVFKGNTVIIHCQAPSSNPSAVLQYFKDGKNLPESVQVISSTGSLVLPNVSENDEGIYTCSASNYITGNTITSHQKISLRILRSNEPQQPRFPFRPEDNYTVSAGSNVTLECAGTGYPTPTVSWRRLNGPLPHQADHIPGGLRIQNVAASDRGTYVCELSNGVHRAVSHVISLFVQEPPTLLSEPPKTSTKEEGESCQFDCQFRGEPAPIITWLLNGESVNNDSLIKSNGGTLIVTRLEKRHAGIYQCMASNAQGTTYGSAMLQVKPKQVTAQLGSDNMADVDDPEMEVPGNFGHTTLSPSSGHHQSGKKEHRRGGGKGRRKDKKHKGNAVMIPPTKPHITRLSDESVMVRWSVPPNDGLPIQFFKVQYRELGNGHGRGGGRRVRGNRWMTSNEDIPPHIRSYEVANLVPDHTYRFRIAAVYSNNDNKLGPNSARFHLHRGSPTLKTHLNAPSLTRTEAVSPSAIQIHWQYAPSAGTPIEGFYVYYRATSSAGDYVKATVEGEQTRQYIITHLLPDTPYDIKLQSFTVGAASDFSAIRTHKTQRETTTPPPQVILAGPSVITDSGSSQSQLYMVLGAVLGGLGLLLALFLLVFLCNRHNQQPQEGQHNMSHAPHETIDRDKPIEPVVNGFALNGRTTGTLSANHTSLGNGHLQPNGLLMHANTITITGNPLDDKKHTTMEMTFLSSHTNNNCSMAQRTAAAGSGALLKVRSSLRSASAASEEENEPDRMERALGRPGENYGPQSTPCSELVL</sequence>
<keyword evidence="9" id="KW-1015">Disulfide bond</keyword>
<dbReference type="AlphaFoldDB" id="A0AAE1H1Q2"/>
<feature type="compositionally biased region" description="Basic residues" evidence="16">
    <location>
        <begin position="477"/>
        <end position="499"/>
    </location>
</feature>
<dbReference type="Pfam" id="PF00041">
    <property type="entry name" value="fn3"/>
    <property type="match status" value="2"/>
</dbReference>
<evidence type="ECO:0000256" key="10">
    <source>
        <dbReference type="ARBA" id="ARBA00023180"/>
    </source>
</evidence>
<dbReference type="PANTHER" id="PTHR44170">
    <property type="entry name" value="PROTEIN SIDEKICK"/>
    <property type="match status" value="1"/>
</dbReference>
<dbReference type="InterPro" id="IPR003598">
    <property type="entry name" value="Ig_sub2"/>
</dbReference>
<evidence type="ECO:0000256" key="9">
    <source>
        <dbReference type="ARBA" id="ARBA00023157"/>
    </source>
</evidence>
<proteinExistence type="inferred from homology"/>
<evidence type="ECO:0000256" key="4">
    <source>
        <dbReference type="ARBA" id="ARBA00022729"/>
    </source>
</evidence>
<dbReference type="SMART" id="SM00409">
    <property type="entry name" value="IG"/>
    <property type="match status" value="4"/>
</dbReference>
<reference evidence="20" key="1">
    <citation type="submission" date="2021-07" db="EMBL/GenBank/DDBJ databases">
        <authorList>
            <person name="Catto M.A."/>
            <person name="Jacobson A."/>
            <person name="Kennedy G."/>
            <person name="Labadie P."/>
            <person name="Hunt B.G."/>
            <person name="Srinivasan R."/>
        </authorList>
    </citation>
    <scope>NUCLEOTIDE SEQUENCE</scope>
    <source>
        <strain evidence="20">PL_HMW_Pooled</strain>
        <tissue evidence="20">Head</tissue>
    </source>
</reference>
<dbReference type="Gene3D" id="2.60.40.10">
    <property type="entry name" value="Immunoglobulins"/>
    <property type="match status" value="6"/>
</dbReference>
<dbReference type="PANTHER" id="PTHR44170:SF33">
    <property type="entry name" value="BROTHER OF IHOG, ISOFORM G-RELATED"/>
    <property type="match status" value="1"/>
</dbReference>
<feature type="domain" description="Fibronectin type-III" evidence="19">
    <location>
        <begin position="505"/>
        <end position="615"/>
    </location>
</feature>
<dbReference type="InterPro" id="IPR003599">
    <property type="entry name" value="Ig_sub"/>
</dbReference>
<accession>A0AAE1H1Q2</accession>
<evidence type="ECO:0000256" key="2">
    <source>
        <dbReference type="ARBA" id="ARBA00022674"/>
    </source>
</evidence>
<comment type="similarity">
    <text evidence="13">Belongs to the immunoglobulin superfamily. IHOG family.</text>
</comment>
<evidence type="ECO:0000256" key="6">
    <source>
        <dbReference type="ARBA" id="ARBA00022974"/>
    </source>
</evidence>
<feature type="region of interest" description="Disordered" evidence="16">
    <location>
        <begin position="885"/>
        <end position="923"/>
    </location>
</feature>
<evidence type="ECO:0000256" key="12">
    <source>
        <dbReference type="ARBA" id="ARBA00037573"/>
    </source>
</evidence>
<dbReference type="GO" id="GO:0098609">
    <property type="term" value="P:cell-cell adhesion"/>
    <property type="evidence" value="ECO:0007669"/>
    <property type="project" value="TreeGrafter"/>
</dbReference>
<feature type="region of interest" description="Disordered" evidence="16">
    <location>
        <begin position="460"/>
        <end position="509"/>
    </location>
</feature>
<dbReference type="FunFam" id="2.60.40.10:FF:000032">
    <property type="entry name" value="palladin isoform X1"/>
    <property type="match status" value="1"/>
</dbReference>
<feature type="domain" description="Ig-like" evidence="18">
    <location>
        <begin position="350"/>
        <end position="435"/>
    </location>
</feature>
<comment type="caution">
    <text evidence="20">The sequence shown here is derived from an EMBL/GenBank/DDBJ whole genome shotgun (WGS) entry which is preliminary data.</text>
</comment>
<keyword evidence="5" id="KW-0677">Repeat</keyword>
<dbReference type="PROSITE" id="PS50853">
    <property type="entry name" value="FN3"/>
    <property type="match status" value="2"/>
</dbReference>
<evidence type="ECO:0000256" key="11">
    <source>
        <dbReference type="ARBA" id="ARBA00023319"/>
    </source>
</evidence>
<dbReference type="Pfam" id="PF13927">
    <property type="entry name" value="Ig_3"/>
    <property type="match status" value="4"/>
</dbReference>
<feature type="transmembrane region" description="Helical" evidence="17">
    <location>
        <begin position="742"/>
        <end position="765"/>
    </location>
</feature>
<dbReference type="CDD" id="cd00063">
    <property type="entry name" value="FN3"/>
    <property type="match status" value="2"/>
</dbReference>
<dbReference type="SMART" id="SM00060">
    <property type="entry name" value="FN3"/>
    <property type="match status" value="2"/>
</dbReference>
<evidence type="ECO:0000259" key="19">
    <source>
        <dbReference type="PROSITE" id="PS50853"/>
    </source>
</evidence>
<feature type="domain" description="Fibronectin type-III" evidence="19">
    <location>
        <begin position="622"/>
        <end position="716"/>
    </location>
</feature>
<dbReference type="SMART" id="SM00408">
    <property type="entry name" value="IGc2"/>
    <property type="match status" value="4"/>
</dbReference>
<dbReference type="InterPro" id="IPR003961">
    <property type="entry name" value="FN3_dom"/>
</dbReference>
<evidence type="ECO:0000256" key="16">
    <source>
        <dbReference type="SAM" id="MobiDB-lite"/>
    </source>
</evidence>
<dbReference type="InterPro" id="IPR013783">
    <property type="entry name" value="Ig-like_fold"/>
</dbReference>
<evidence type="ECO:0000256" key="5">
    <source>
        <dbReference type="ARBA" id="ARBA00022737"/>
    </source>
</evidence>
<name>A0AAE1H1Q2_9NEOP</name>
<keyword evidence="6" id="KW-0654">Proteoglycan</keyword>
<feature type="compositionally biased region" description="Polar residues" evidence="16">
    <location>
        <begin position="465"/>
        <end position="476"/>
    </location>
</feature>
<evidence type="ECO:0000256" key="1">
    <source>
        <dbReference type="ARBA" id="ARBA00004479"/>
    </source>
</evidence>
<evidence type="ECO:0000256" key="14">
    <source>
        <dbReference type="ARBA" id="ARBA00038530"/>
    </source>
</evidence>
<evidence type="ECO:0000256" key="15">
    <source>
        <dbReference type="ARBA" id="ARBA00041099"/>
    </source>
</evidence>
<evidence type="ECO:0000313" key="20">
    <source>
        <dbReference type="EMBL" id="KAK3912928.1"/>
    </source>
</evidence>
<evidence type="ECO:0000256" key="17">
    <source>
        <dbReference type="SAM" id="Phobius"/>
    </source>
</evidence>
<evidence type="ECO:0000256" key="3">
    <source>
        <dbReference type="ARBA" id="ARBA00022692"/>
    </source>
</evidence>
<comment type="subcellular location">
    <subcellularLocation>
        <location evidence="1">Membrane</location>
        <topology evidence="1">Single-pass type I membrane protein</topology>
    </subcellularLocation>
</comment>
<dbReference type="GO" id="GO:0007399">
    <property type="term" value="P:nervous system development"/>
    <property type="evidence" value="ECO:0007669"/>
    <property type="project" value="TreeGrafter"/>
</dbReference>
<evidence type="ECO:0000256" key="13">
    <source>
        <dbReference type="ARBA" id="ARBA00038144"/>
    </source>
</evidence>
<evidence type="ECO:0000259" key="18">
    <source>
        <dbReference type="PROSITE" id="PS50835"/>
    </source>
</evidence>
<keyword evidence="11" id="KW-0393">Immunoglobulin domain</keyword>
<dbReference type="Proteomes" id="UP001219518">
    <property type="component" value="Unassembled WGS sequence"/>
</dbReference>
<dbReference type="EMBL" id="JAHWGI010000307">
    <property type="protein sequence ID" value="KAK3912928.1"/>
    <property type="molecule type" value="Genomic_DNA"/>
</dbReference>
<dbReference type="InterPro" id="IPR036179">
    <property type="entry name" value="Ig-like_dom_sf"/>
</dbReference>
<keyword evidence="21" id="KW-1185">Reference proteome</keyword>
<keyword evidence="10" id="KW-0325">Glycoprotein</keyword>
<dbReference type="InterPro" id="IPR036116">
    <property type="entry name" value="FN3_sf"/>
</dbReference>